<name>A0A7I8JGQ1_SPIIN</name>
<dbReference type="PANTHER" id="PTHR13778">
    <property type="entry name" value="GLYCOSYLTRANSFERASE 8 DOMAIN-CONTAINING PROTEIN"/>
    <property type="match status" value="1"/>
</dbReference>
<dbReference type="InterPro" id="IPR029044">
    <property type="entry name" value="Nucleotide-diphossugar_trans"/>
</dbReference>
<dbReference type="Pfam" id="PF01501">
    <property type="entry name" value="Glyco_transf_8"/>
    <property type="match status" value="1"/>
</dbReference>
<evidence type="ECO:0000256" key="6">
    <source>
        <dbReference type="SAM" id="MobiDB-lite"/>
    </source>
</evidence>
<evidence type="ECO:0000256" key="5">
    <source>
        <dbReference type="RuleBase" id="RU362027"/>
    </source>
</evidence>
<organism evidence="8">
    <name type="scientific">Spirodela intermedia</name>
    <name type="common">Intermediate duckweed</name>
    <dbReference type="NCBI Taxonomy" id="51605"/>
    <lineage>
        <taxon>Eukaryota</taxon>
        <taxon>Viridiplantae</taxon>
        <taxon>Streptophyta</taxon>
        <taxon>Embryophyta</taxon>
        <taxon>Tracheophyta</taxon>
        <taxon>Spermatophyta</taxon>
        <taxon>Magnoliopsida</taxon>
        <taxon>Liliopsida</taxon>
        <taxon>Araceae</taxon>
        <taxon>Lemnoideae</taxon>
        <taxon>Spirodela</taxon>
    </lineage>
</organism>
<dbReference type="EMBL" id="LR743599">
    <property type="protein sequence ID" value="CAA2629888.1"/>
    <property type="molecule type" value="Genomic_DNA"/>
</dbReference>
<evidence type="ECO:0000313" key="9">
    <source>
        <dbReference type="Proteomes" id="UP001189122"/>
    </source>
</evidence>
<gene>
    <name evidence="8" type="ORF">SI7747_12015526</name>
</gene>
<dbReference type="GO" id="GO:0005794">
    <property type="term" value="C:Golgi apparatus"/>
    <property type="evidence" value="ECO:0007669"/>
    <property type="project" value="TreeGrafter"/>
</dbReference>
<dbReference type="PANTHER" id="PTHR13778:SF48">
    <property type="entry name" value="GALACTURONOSYLTRANSFERASE-LIKE 7-RELATED"/>
    <property type="match status" value="1"/>
</dbReference>
<reference evidence="8 9" key="1">
    <citation type="submission" date="2019-12" db="EMBL/GenBank/DDBJ databases">
        <authorList>
            <person name="Scholz U."/>
            <person name="Mascher M."/>
            <person name="Fiebig A."/>
        </authorList>
    </citation>
    <scope>NUCLEOTIDE SEQUENCE</scope>
</reference>
<evidence type="ECO:0000256" key="2">
    <source>
        <dbReference type="ARBA" id="ARBA00006351"/>
    </source>
</evidence>
<evidence type="ECO:0000256" key="1">
    <source>
        <dbReference type="ARBA" id="ARBA00004877"/>
    </source>
</evidence>
<dbReference type="Gene3D" id="3.90.550.10">
    <property type="entry name" value="Spore Coat Polysaccharide Biosynthesis Protein SpsA, Chain A"/>
    <property type="match status" value="1"/>
</dbReference>
<proteinExistence type="inferred from homology"/>
<evidence type="ECO:0000313" key="8">
    <source>
        <dbReference type="EMBL" id="CAA2629888.1"/>
    </source>
</evidence>
<protein>
    <recommendedName>
        <fullName evidence="5">Hexosyltransferase</fullName>
        <ecNumber evidence="5">2.4.1.-</ecNumber>
    </recommendedName>
</protein>
<keyword evidence="3" id="KW-0328">Glycosyltransferase</keyword>
<evidence type="ECO:0000256" key="3">
    <source>
        <dbReference type="ARBA" id="ARBA00022676"/>
    </source>
</evidence>
<dbReference type="SUPFAM" id="SSF53448">
    <property type="entry name" value="Nucleotide-diphospho-sugar transferases"/>
    <property type="match status" value="1"/>
</dbReference>
<feature type="signal peptide" evidence="7">
    <location>
        <begin position="1"/>
        <end position="32"/>
    </location>
</feature>
<dbReference type="EC" id="2.4.1.-" evidence="5"/>
<dbReference type="EMBL" id="CACRZD030000012">
    <property type="protein sequence ID" value="CAA6669131.1"/>
    <property type="molecule type" value="Genomic_DNA"/>
</dbReference>
<dbReference type="InterPro" id="IPR002495">
    <property type="entry name" value="Glyco_trans_8"/>
</dbReference>
<sequence>MPWLTRVSGFVCAGLLIAVLSPSFQTFPPAEAIRSSHFDGNLRYPGQIDAAAGEAPSRFSFRTAPLFRNADGCRRPSFAAGELAADPTACDPSLVHIAITLDEEYLRGSVAAVHSVLQHAQCPESIFFHFLATETASLETLVRSSFPISDSRCISSIRSGRSTTPATTSPRSSSPAWSASSTSTPIWLWSTTSPSSGGPPWDPAPWGSRVLPRQLHQVLHRPFLVGAPPRRRFYRPPALLLQHRRYGVRPGAVAAGGIHQGDRAVDGGAAAEGRIYELGSLPPFLLVFAGRIAAIDHRWNQHGLGGDNVRGSCRDLHPGPVSLLHWSGSGKPWTRLDSHRPCPLDALWAPYDLHGRSP</sequence>
<dbReference type="InterPro" id="IPR050748">
    <property type="entry name" value="Glycosyltrans_8_dom-fam"/>
</dbReference>
<accession>A0A7I8JGQ1</accession>
<feature type="chain" id="PRO_5029911273" description="Hexosyltransferase" evidence="7">
    <location>
        <begin position="33"/>
        <end position="358"/>
    </location>
</feature>
<comment type="similarity">
    <text evidence="2 5">Belongs to the glycosyltransferase 8 family.</text>
</comment>
<comment type="pathway">
    <text evidence="1">Glycan metabolism; pectin biosynthesis.</text>
</comment>
<evidence type="ECO:0000256" key="7">
    <source>
        <dbReference type="SAM" id="SignalP"/>
    </source>
</evidence>
<dbReference type="Proteomes" id="UP001189122">
    <property type="component" value="Unassembled WGS sequence"/>
</dbReference>
<keyword evidence="7" id="KW-0732">Signal</keyword>
<keyword evidence="9" id="KW-1185">Reference proteome</keyword>
<keyword evidence="4" id="KW-0808">Transferase</keyword>
<dbReference type="AlphaFoldDB" id="A0A7I8JGQ1"/>
<dbReference type="GO" id="GO:0016757">
    <property type="term" value="F:glycosyltransferase activity"/>
    <property type="evidence" value="ECO:0007669"/>
    <property type="project" value="UniProtKB-KW"/>
</dbReference>
<evidence type="ECO:0000256" key="4">
    <source>
        <dbReference type="ARBA" id="ARBA00022679"/>
    </source>
</evidence>
<feature type="region of interest" description="Disordered" evidence="6">
    <location>
        <begin position="157"/>
        <end position="181"/>
    </location>
</feature>